<proteinExistence type="predicted"/>
<dbReference type="STRING" id="1194083.BN12_2690007"/>
<keyword evidence="1" id="KW-0812">Transmembrane</keyword>
<dbReference type="AlphaFoldDB" id="A0A077LZG1"/>
<dbReference type="EMBL" id="CAJB01000189">
    <property type="protein sequence ID" value="CCH78272.1"/>
    <property type="molecule type" value="Genomic_DNA"/>
</dbReference>
<feature type="transmembrane region" description="Helical" evidence="1">
    <location>
        <begin position="29"/>
        <end position="48"/>
    </location>
</feature>
<sequence>MSESTDKKPGRLAAVRDGYKAIKSLDPAVTWWMIGAFLLTVLVITGIGFALGHWIYALIVSIPAGLLAATFILNRRGNKAMYDNLEGRPGAVGAALQGMGKRGWYASPEPVAMDAQRGTKPTDLSGAAMVYRALGRPGIVLLAEGPRSRAEALLKAEAKKVARVTPGVPLQSFYVGDDEAAGDLSLRKVSNKLTRMKPVLTKEETAVVNKRLRSLGGMRPPIPAGVDPTRVRVDRKAMRGK</sequence>
<comment type="caution">
    <text evidence="2">The sequence shown here is derived from an EMBL/GenBank/DDBJ whole genome shotgun (WGS) entry which is preliminary data.</text>
</comment>
<keyword evidence="1" id="KW-0472">Membrane</keyword>
<organism evidence="2 3">
    <name type="scientific">Nostocoides japonicum T1-X7</name>
    <dbReference type="NCBI Taxonomy" id="1194083"/>
    <lineage>
        <taxon>Bacteria</taxon>
        <taxon>Bacillati</taxon>
        <taxon>Actinomycetota</taxon>
        <taxon>Actinomycetes</taxon>
        <taxon>Micrococcales</taxon>
        <taxon>Intrasporangiaceae</taxon>
        <taxon>Nostocoides</taxon>
    </lineage>
</organism>
<evidence type="ECO:0000313" key="3">
    <source>
        <dbReference type="Proteomes" id="UP000035721"/>
    </source>
</evidence>
<keyword evidence="1" id="KW-1133">Transmembrane helix</keyword>
<dbReference type="InterPro" id="IPR025445">
    <property type="entry name" value="DUF4191"/>
</dbReference>
<dbReference type="RefSeq" id="WP_083454796.1">
    <property type="nucleotide sequence ID" value="NZ_HF570958.1"/>
</dbReference>
<accession>A0A077LZG1</accession>
<protein>
    <submittedName>
        <fullName evidence="2">Integral membrane protein</fullName>
    </submittedName>
</protein>
<gene>
    <name evidence="2" type="ORF">BN12_2690007</name>
</gene>
<dbReference type="Pfam" id="PF13829">
    <property type="entry name" value="DUF4191"/>
    <property type="match status" value="1"/>
</dbReference>
<evidence type="ECO:0000256" key="1">
    <source>
        <dbReference type="SAM" id="Phobius"/>
    </source>
</evidence>
<dbReference type="Proteomes" id="UP000035721">
    <property type="component" value="Unassembled WGS sequence"/>
</dbReference>
<reference evidence="2 3" key="1">
    <citation type="journal article" date="2013" name="ISME J.">
        <title>A metabolic model for members of the genus Tetrasphaera involved in enhanced biological phosphorus removal.</title>
        <authorList>
            <person name="Kristiansen R."/>
            <person name="Nguyen H.T.T."/>
            <person name="Saunders A.M."/>
            <person name="Nielsen J.L."/>
            <person name="Wimmer R."/>
            <person name="Le V.Q."/>
            <person name="McIlroy S.J."/>
            <person name="Petrovski S."/>
            <person name="Seviour R.J."/>
            <person name="Calteau A."/>
            <person name="Nielsen K.L."/>
            <person name="Nielsen P.H."/>
        </authorList>
    </citation>
    <scope>NUCLEOTIDE SEQUENCE [LARGE SCALE GENOMIC DNA]</scope>
    <source>
        <strain evidence="2 3">T1-X7</strain>
    </source>
</reference>
<keyword evidence="3" id="KW-1185">Reference proteome</keyword>
<evidence type="ECO:0000313" key="2">
    <source>
        <dbReference type="EMBL" id="CCH78272.1"/>
    </source>
</evidence>
<dbReference type="OrthoDB" id="8479889at2"/>
<name>A0A077LZG1_9MICO</name>
<feature type="transmembrane region" description="Helical" evidence="1">
    <location>
        <begin position="54"/>
        <end position="73"/>
    </location>
</feature>